<dbReference type="EMBL" id="QLII01000001">
    <property type="protein sequence ID" value="RAI76043.1"/>
    <property type="molecule type" value="Genomic_DNA"/>
</dbReference>
<keyword evidence="2" id="KW-1185">Reference proteome</keyword>
<proteinExistence type="predicted"/>
<evidence type="ECO:0000313" key="1">
    <source>
        <dbReference type="EMBL" id="RAI76043.1"/>
    </source>
</evidence>
<evidence type="ECO:0000313" key="2">
    <source>
        <dbReference type="Proteomes" id="UP000249016"/>
    </source>
</evidence>
<comment type="caution">
    <text evidence="1">The sequence shown here is derived from an EMBL/GenBank/DDBJ whole genome shotgun (WGS) entry which is preliminary data.</text>
</comment>
<name>A0A327NMM7_9BACT</name>
<gene>
    <name evidence="1" type="ORF">HMF3257_21010</name>
</gene>
<protein>
    <submittedName>
        <fullName evidence="1">Uncharacterized protein</fullName>
    </submittedName>
</protein>
<reference evidence="1 2" key="1">
    <citation type="submission" date="2018-06" db="EMBL/GenBank/DDBJ databases">
        <title>Spirosoma sp. HMF3257 Genome sequencing and assembly.</title>
        <authorList>
            <person name="Kang H."/>
            <person name="Cha I."/>
            <person name="Kim H."/>
            <person name="Kang J."/>
            <person name="Joh K."/>
        </authorList>
    </citation>
    <scope>NUCLEOTIDE SEQUENCE [LARGE SCALE GENOMIC DNA]</scope>
    <source>
        <strain evidence="1 2">HMF3257</strain>
    </source>
</reference>
<dbReference type="Proteomes" id="UP000249016">
    <property type="component" value="Unassembled WGS sequence"/>
</dbReference>
<sequence>MQNSLVKHQMQQPYNPLVYSDDDVNGLLDTISRLQLDNLFLLREHQRMIMICQAMRVDILCLRSANEAQRKQIDQLLQQNYPTK</sequence>
<organism evidence="1 2">
    <name type="scientific">Spirosoma telluris</name>
    <dbReference type="NCBI Taxonomy" id="2183553"/>
    <lineage>
        <taxon>Bacteria</taxon>
        <taxon>Pseudomonadati</taxon>
        <taxon>Bacteroidota</taxon>
        <taxon>Cytophagia</taxon>
        <taxon>Cytophagales</taxon>
        <taxon>Cytophagaceae</taxon>
        <taxon>Spirosoma</taxon>
    </lineage>
</organism>
<accession>A0A327NMM7</accession>
<dbReference type="AlphaFoldDB" id="A0A327NMM7"/>